<dbReference type="PANTHER" id="PTHR35392:SF5">
    <property type="entry name" value="ZN(2)-C6 FUNGAL-TYPE DOMAIN-CONTAINING PROTEIN"/>
    <property type="match status" value="1"/>
</dbReference>
<dbReference type="GO" id="GO:0000981">
    <property type="term" value="F:DNA-binding transcription factor activity, RNA polymerase II-specific"/>
    <property type="evidence" value="ECO:0007669"/>
    <property type="project" value="InterPro"/>
</dbReference>
<organism evidence="3 4">
    <name type="scientific">Coniochaeta ligniaria NRRL 30616</name>
    <dbReference type="NCBI Taxonomy" id="1408157"/>
    <lineage>
        <taxon>Eukaryota</taxon>
        <taxon>Fungi</taxon>
        <taxon>Dikarya</taxon>
        <taxon>Ascomycota</taxon>
        <taxon>Pezizomycotina</taxon>
        <taxon>Sordariomycetes</taxon>
        <taxon>Sordariomycetidae</taxon>
        <taxon>Coniochaetales</taxon>
        <taxon>Coniochaetaceae</taxon>
        <taxon>Coniochaeta</taxon>
    </lineage>
</organism>
<feature type="non-terminal residue" evidence="3">
    <location>
        <position position="1"/>
    </location>
</feature>
<dbReference type="AlphaFoldDB" id="A0A1J7K0W2"/>
<proteinExistence type="predicted"/>
<name>A0A1J7K0W2_9PEZI</name>
<gene>
    <name evidence="3" type="ORF">CONLIGDRAFT_553119</name>
</gene>
<dbReference type="PANTHER" id="PTHR35392">
    <property type="entry name" value="ZN(II)2CYS6 TRANSCRIPTION FACTOR (EUROFUNG)-RELATED-RELATED"/>
    <property type="match status" value="1"/>
</dbReference>
<evidence type="ECO:0000313" key="4">
    <source>
        <dbReference type="Proteomes" id="UP000182658"/>
    </source>
</evidence>
<keyword evidence="4" id="KW-1185">Reference proteome</keyword>
<dbReference type="InterPro" id="IPR052973">
    <property type="entry name" value="Fungal_sec-metab_reg_TF"/>
</dbReference>
<feature type="non-terminal residue" evidence="3">
    <location>
        <position position="488"/>
    </location>
</feature>
<dbReference type="OrthoDB" id="4226666at2759"/>
<dbReference type="EMBL" id="KV875094">
    <property type="protein sequence ID" value="OIW33762.1"/>
    <property type="molecule type" value="Genomic_DNA"/>
</dbReference>
<dbReference type="STRING" id="1408157.A0A1J7K0W2"/>
<dbReference type="Pfam" id="PF00172">
    <property type="entry name" value="Zn_clus"/>
    <property type="match status" value="1"/>
</dbReference>
<evidence type="ECO:0000256" key="1">
    <source>
        <dbReference type="ARBA" id="ARBA00023242"/>
    </source>
</evidence>
<evidence type="ECO:0000313" key="3">
    <source>
        <dbReference type="EMBL" id="OIW33762.1"/>
    </source>
</evidence>
<keyword evidence="1" id="KW-0539">Nucleus</keyword>
<sequence length="488" mass="56617">SSSSQFLIVTPDSVHAHAGRPNPYECFEATRPSQKGRKGPLLDKTKENALQVRRVGACFCCHARKVRCDKERPCRNCQKLMAQVPQVICWQFQDFLPVLFPTFIRSHFRKEEMTKFIADNIAGFADNPCEIELFSGAAWNSTFRIRAKFFTPKTKDVMRHWHMQIGRNSVDLQERRAPPIGLEMDGGAPAQRDEIRKKAREYIASIIQEPKYAEQVTDSLRHTDLPRKILKIVQRYAQRSPDQPIVKRALSIYAMHYVMTRHLCLTQQSLVSLRGNNLVPQDNPWVTPRVLNRQLKSVIDEMLLREMQLLFEAFSKSLKPKSRKEWAPCLAAFLVLCLFMEAVETASDTFVMSQNEIDLRGRRTPQWKRLAVLEQNRELENLPFKQFAHQFHQIYATHSKEANAKSFNPLVDEASLQQAELDTGAVEMVFHLRQFITDKNRDELDFLCADPILPNQEDHPYPRDIAYNYTGRLVAKFLLSFTDEKYIF</sequence>
<evidence type="ECO:0000259" key="2">
    <source>
        <dbReference type="PROSITE" id="PS50048"/>
    </source>
</evidence>
<dbReference type="GO" id="GO:0008270">
    <property type="term" value="F:zinc ion binding"/>
    <property type="evidence" value="ECO:0007669"/>
    <property type="project" value="InterPro"/>
</dbReference>
<dbReference type="InterPro" id="IPR036864">
    <property type="entry name" value="Zn2-C6_fun-type_DNA-bd_sf"/>
</dbReference>
<dbReference type="InParanoid" id="A0A1J7K0W2"/>
<dbReference type="Proteomes" id="UP000182658">
    <property type="component" value="Unassembled WGS sequence"/>
</dbReference>
<protein>
    <recommendedName>
        <fullName evidence="2">Zn(2)-C6 fungal-type domain-containing protein</fullName>
    </recommendedName>
</protein>
<dbReference type="InterPro" id="IPR001138">
    <property type="entry name" value="Zn2Cys6_DnaBD"/>
</dbReference>
<dbReference type="PROSITE" id="PS50048">
    <property type="entry name" value="ZN2_CY6_FUNGAL_2"/>
    <property type="match status" value="1"/>
</dbReference>
<dbReference type="CDD" id="cd00067">
    <property type="entry name" value="GAL4"/>
    <property type="match status" value="1"/>
</dbReference>
<dbReference type="SUPFAM" id="SSF57701">
    <property type="entry name" value="Zn2/Cys6 DNA-binding domain"/>
    <property type="match status" value="1"/>
</dbReference>
<reference evidence="3 4" key="1">
    <citation type="submission" date="2016-10" db="EMBL/GenBank/DDBJ databases">
        <title>Draft genome sequence of Coniochaeta ligniaria NRRL30616, a lignocellulolytic fungus for bioabatement of inhibitors in plant biomass hydrolysates.</title>
        <authorList>
            <consortium name="DOE Joint Genome Institute"/>
            <person name="Jimenez D.J."/>
            <person name="Hector R.E."/>
            <person name="Riley R."/>
            <person name="Sun H."/>
            <person name="Grigoriev I.V."/>
            <person name="Van Elsas J.D."/>
            <person name="Nichols N.N."/>
        </authorList>
    </citation>
    <scope>NUCLEOTIDE SEQUENCE [LARGE SCALE GENOMIC DNA]</scope>
    <source>
        <strain evidence="3 4">NRRL 30616</strain>
    </source>
</reference>
<accession>A0A1J7K0W2</accession>
<feature type="domain" description="Zn(2)-C6 fungal-type" evidence="2">
    <location>
        <begin position="57"/>
        <end position="89"/>
    </location>
</feature>